<dbReference type="InterPro" id="IPR046439">
    <property type="entry name" value="ZF_RZ_dom"/>
</dbReference>
<comment type="caution">
    <text evidence="9">The sequence shown here is derived from an EMBL/GenBank/DDBJ whole genome shotgun (WGS) entry which is preliminary data.</text>
</comment>
<keyword evidence="5" id="KW-0862">Zinc</keyword>
<keyword evidence="4" id="KW-0863">Zinc-finger</keyword>
<feature type="domain" description="RZ-type" evidence="8">
    <location>
        <begin position="139"/>
        <end position="187"/>
    </location>
</feature>
<accession>A0A9W8IP33</accession>
<dbReference type="EMBL" id="JANBUY010000030">
    <property type="protein sequence ID" value="KAJ2866806.1"/>
    <property type="molecule type" value="Genomic_DNA"/>
</dbReference>
<feature type="compositionally biased region" description="Low complexity" evidence="7">
    <location>
        <begin position="32"/>
        <end position="50"/>
    </location>
</feature>
<keyword evidence="10" id="KW-1185">Reference proteome</keyword>
<evidence type="ECO:0000256" key="1">
    <source>
        <dbReference type="ARBA" id="ARBA00004496"/>
    </source>
</evidence>
<dbReference type="GO" id="GO:0005737">
    <property type="term" value="C:cytoplasm"/>
    <property type="evidence" value="ECO:0007669"/>
    <property type="project" value="UniProtKB-SubCell"/>
</dbReference>
<reference evidence="9" key="1">
    <citation type="submission" date="2022-07" db="EMBL/GenBank/DDBJ databases">
        <title>Phylogenomic reconstructions and comparative analyses of Kickxellomycotina fungi.</title>
        <authorList>
            <person name="Reynolds N.K."/>
            <person name="Stajich J.E."/>
            <person name="Barry K."/>
            <person name="Grigoriev I.V."/>
            <person name="Crous P."/>
            <person name="Smith M.E."/>
        </authorList>
    </citation>
    <scope>NUCLEOTIDE SEQUENCE</scope>
    <source>
        <strain evidence="9">RSA 476</strain>
    </source>
</reference>
<gene>
    <name evidence="9" type="ORF">GGH94_001282</name>
</gene>
<evidence type="ECO:0000256" key="3">
    <source>
        <dbReference type="ARBA" id="ARBA00022723"/>
    </source>
</evidence>
<feature type="compositionally biased region" description="Polar residues" evidence="7">
    <location>
        <begin position="1"/>
        <end position="24"/>
    </location>
</feature>
<dbReference type="PROSITE" id="PS51981">
    <property type="entry name" value="ZF_RZ"/>
    <property type="match status" value="1"/>
</dbReference>
<keyword evidence="6" id="KW-0391">Immunity</keyword>
<dbReference type="AlphaFoldDB" id="A0A9W8IP33"/>
<evidence type="ECO:0000256" key="6">
    <source>
        <dbReference type="ARBA" id="ARBA00022859"/>
    </source>
</evidence>
<dbReference type="Proteomes" id="UP001140074">
    <property type="component" value="Unassembled WGS sequence"/>
</dbReference>
<organism evidence="9 10">
    <name type="scientific">Coemansia aciculifera</name>
    <dbReference type="NCBI Taxonomy" id="417176"/>
    <lineage>
        <taxon>Eukaryota</taxon>
        <taxon>Fungi</taxon>
        <taxon>Fungi incertae sedis</taxon>
        <taxon>Zoopagomycota</taxon>
        <taxon>Kickxellomycotina</taxon>
        <taxon>Kickxellomycetes</taxon>
        <taxon>Kickxellales</taxon>
        <taxon>Kickxellaceae</taxon>
        <taxon>Coemansia</taxon>
    </lineage>
</organism>
<keyword evidence="2" id="KW-0963">Cytoplasm</keyword>
<dbReference type="Pfam" id="PF20173">
    <property type="entry name" value="ZnF_RZ-type"/>
    <property type="match status" value="1"/>
</dbReference>
<protein>
    <recommendedName>
        <fullName evidence="8">RZ-type domain-containing protein</fullName>
    </recommendedName>
</protein>
<evidence type="ECO:0000256" key="2">
    <source>
        <dbReference type="ARBA" id="ARBA00022490"/>
    </source>
</evidence>
<sequence length="187" mass="20283">MITRAQARNNKGISSVQQAPSTRITKPKAKTKAQSASKTKAKSTSKTPASNMRLFDKLSEKDIIETAARKAAENHMHLNIHKFTPTINQAVRISVNLALEQAIPKIVDQVVKEIEAKQLTSQAGSSTSPANNGVVYRTITACEVQKVKAAVPAVTWRRCPKGHQYAVGECGSPAVHGKCIECKVNLR</sequence>
<evidence type="ECO:0000256" key="7">
    <source>
        <dbReference type="SAM" id="MobiDB-lite"/>
    </source>
</evidence>
<feature type="region of interest" description="Disordered" evidence="7">
    <location>
        <begin position="1"/>
        <end position="50"/>
    </location>
</feature>
<evidence type="ECO:0000313" key="9">
    <source>
        <dbReference type="EMBL" id="KAJ2866806.1"/>
    </source>
</evidence>
<evidence type="ECO:0000256" key="4">
    <source>
        <dbReference type="ARBA" id="ARBA00022771"/>
    </source>
</evidence>
<dbReference type="GO" id="GO:0008270">
    <property type="term" value="F:zinc ion binding"/>
    <property type="evidence" value="ECO:0007669"/>
    <property type="project" value="UniProtKB-KW"/>
</dbReference>
<name>A0A9W8IP33_9FUNG</name>
<dbReference type="GO" id="GO:0002376">
    <property type="term" value="P:immune system process"/>
    <property type="evidence" value="ECO:0007669"/>
    <property type="project" value="UniProtKB-KW"/>
</dbReference>
<evidence type="ECO:0000259" key="8">
    <source>
        <dbReference type="PROSITE" id="PS51981"/>
    </source>
</evidence>
<keyword evidence="3" id="KW-0479">Metal-binding</keyword>
<comment type="subcellular location">
    <subcellularLocation>
        <location evidence="1">Cytoplasm</location>
    </subcellularLocation>
</comment>
<evidence type="ECO:0000256" key="5">
    <source>
        <dbReference type="ARBA" id="ARBA00022833"/>
    </source>
</evidence>
<proteinExistence type="predicted"/>
<evidence type="ECO:0000313" key="10">
    <source>
        <dbReference type="Proteomes" id="UP001140074"/>
    </source>
</evidence>